<keyword evidence="2" id="KW-1185">Reference proteome</keyword>
<dbReference type="EMBL" id="MU005765">
    <property type="protein sequence ID" value="KAF2713234.1"/>
    <property type="molecule type" value="Genomic_DNA"/>
</dbReference>
<gene>
    <name evidence="1" type="ORF">K504DRAFT_498048</name>
</gene>
<proteinExistence type="predicted"/>
<sequence length="167" mass="18781">MADIIERYVLHMYKYAPTVKSTLEEFLVSRDGDGGTQSDARINARERKGENRCLSYWAFIWAILQCMPSLPVSIQEAGTYRVLNTLDPVIASVLILRAKLGNWTEMRTRQDIETWWRREETGLTIGNAMMLGGQGLSPNPYGSPSTANARSCSCEMRVSGMERQTAP</sequence>
<reference evidence="1" key="1">
    <citation type="journal article" date="2020" name="Stud. Mycol.">
        <title>101 Dothideomycetes genomes: a test case for predicting lifestyles and emergence of pathogens.</title>
        <authorList>
            <person name="Haridas S."/>
            <person name="Albert R."/>
            <person name="Binder M."/>
            <person name="Bloem J."/>
            <person name="Labutti K."/>
            <person name="Salamov A."/>
            <person name="Andreopoulos B."/>
            <person name="Baker S."/>
            <person name="Barry K."/>
            <person name="Bills G."/>
            <person name="Bluhm B."/>
            <person name="Cannon C."/>
            <person name="Castanera R."/>
            <person name="Culley D."/>
            <person name="Daum C."/>
            <person name="Ezra D."/>
            <person name="Gonzalez J."/>
            <person name="Henrissat B."/>
            <person name="Kuo A."/>
            <person name="Liang C."/>
            <person name="Lipzen A."/>
            <person name="Lutzoni F."/>
            <person name="Magnuson J."/>
            <person name="Mondo S."/>
            <person name="Nolan M."/>
            <person name="Ohm R."/>
            <person name="Pangilinan J."/>
            <person name="Park H.-J."/>
            <person name="Ramirez L."/>
            <person name="Alfaro M."/>
            <person name="Sun H."/>
            <person name="Tritt A."/>
            <person name="Yoshinaga Y."/>
            <person name="Zwiers L.-H."/>
            <person name="Turgeon B."/>
            <person name="Goodwin S."/>
            <person name="Spatafora J."/>
            <person name="Crous P."/>
            <person name="Grigoriev I."/>
        </authorList>
    </citation>
    <scope>NUCLEOTIDE SEQUENCE</scope>
    <source>
        <strain evidence="1">CBS 279.74</strain>
    </source>
</reference>
<evidence type="ECO:0000313" key="1">
    <source>
        <dbReference type="EMBL" id="KAF2713234.1"/>
    </source>
</evidence>
<protein>
    <submittedName>
        <fullName evidence="1">Uncharacterized protein</fullName>
    </submittedName>
</protein>
<accession>A0A6G1KK74</accession>
<name>A0A6G1KK74_9PLEO</name>
<organism evidence="1 2">
    <name type="scientific">Pleomassaria siparia CBS 279.74</name>
    <dbReference type="NCBI Taxonomy" id="1314801"/>
    <lineage>
        <taxon>Eukaryota</taxon>
        <taxon>Fungi</taxon>
        <taxon>Dikarya</taxon>
        <taxon>Ascomycota</taxon>
        <taxon>Pezizomycotina</taxon>
        <taxon>Dothideomycetes</taxon>
        <taxon>Pleosporomycetidae</taxon>
        <taxon>Pleosporales</taxon>
        <taxon>Pleomassariaceae</taxon>
        <taxon>Pleomassaria</taxon>
    </lineage>
</organism>
<evidence type="ECO:0000313" key="2">
    <source>
        <dbReference type="Proteomes" id="UP000799428"/>
    </source>
</evidence>
<dbReference type="Proteomes" id="UP000799428">
    <property type="component" value="Unassembled WGS sequence"/>
</dbReference>
<dbReference type="AlphaFoldDB" id="A0A6G1KK74"/>